<keyword evidence="1" id="KW-1133">Transmembrane helix</keyword>
<feature type="transmembrane region" description="Helical" evidence="1">
    <location>
        <begin position="51"/>
        <end position="71"/>
    </location>
</feature>
<organism evidence="2 3">
    <name type="scientific">Legionella lytica</name>
    <dbReference type="NCBI Taxonomy" id="96232"/>
    <lineage>
        <taxon>Bacteria</taxon>
        <taxon>Pseudomonadati</taxon>
        <taxon>Pseudomonadota</taxon>
        <taxon>Gammaproteobacteria</taxon>
        <taxon>Legionellales</taxon>
        <taxon>Legionellaceae</taxon>
        <taxon>Legionella</taxon>
    </lineage>
</organism>
<dbReference type="EMBL" id="CP071527">
    <property type="protein sequence ID" value="USQ14073.1"/>
    <property type="molecule type" value="Genomic_DNA"/>
</dbReference>
<proteinExistence type="predicted"/>
<gene>
    <name evidence="2" type="ORF">J2N86_01690</name>
</gene>
<sequence length="155" mass="15845">MTDFFRSRQSKQLVGDVGVGALNAAKNGVFGGLLIGATIPTVGSLVMTASAAALGGALLVVPAMMAYKAFINADYFDQSSSFLDFMENTGFRAAFAFTAGCMGAAILGTAILQVGVACLAASLTFSLLNKVTQMIIGATTNAYSAEPQLVARVTA</sequence>
<evidence type="ECO:0000313" key="3">
    <source>
        <dbReference type="Proteomes" id="UP001057474"/>
    </source>
</evidence>
<dbReference type="Proteomes" id="UP001057474">
    <property type="component" value="Chromosome"/>
</dbReference>
<dbReference type="RefSeq" id="WP_252580489.1">
    <property type="nucleotide sequence ID" value="NZ_CP071527.1"/>
</dbReference>
<keyword evidence="1" id="KW-0812">Transmembrane</keyword>
<keyword evidence="1" id="KW-0472">Membrane</keyword>
<evidence type="ECO:0000313" key="2">
    <source>
        <dbReference type="EMBL" id="USQ14073.1"/>
    </source>
</evidence>
<keyword evidence="3" id="KW-1185">Reference proteome</keyword>
<evidence type="ECO:0000256" key="1">
    <source>
        <dbReference type="SAM" id="Phobius"/>
    </source>
</evidence>
<accession>A0ABY4Y8X1</accession>
<name>A0ABY4Y8X1_9GAMM</name>
<protein>
    <submittedName>
        <fullName evidence="2">Uncharacterized protein</fullName>
    </submittedName>
</protein>
<reference evidence="2" key="1">
    <citation type="submission" date="2021-03" db="EMBL/GenBank/DDBJ databases">
        <title>Legionella lytica PCM 2298.</title>
        <authorList>
            <person name="Koper P."/>
        </authorList>
    </citation>
    <scope>NUCLEOTIDE SEQUENCE</scope>
    <source>
        <strain evidence="2">PCM 2298</strain>
    </source>
</reference>
<feature type="transmembrane region" description="Helical" evidence="1">
    <location>
        <begin position="91"/>
        <end position="124"/>
    </location>
</feature>